<evidence type="ECO:0000313" key="3">
    <source>
        <dbReference type="Proteomes" id="UP000249467"/>
    </source>
</evidence>
<evidence type="ECO:0000256" key="1">
    <source>
        <dbReference type="SAM" id="Phobius"/>
    </source>
</evidence>
<dbReference type="AlphaFoldDB" id="A0A2W4W844"/>
<accession>A0A2W4W844</accession>
<reference evidence="2 3" key="2">
    <citation type="submission" date="2018-06" db="EMBL/GenBank/DDBJ databases">
        <title>Metagenomic assembly of (sub)arctic Cyanobacteria and their associated microbiome from non-axenic cultures.</title>
        <authorList>
            <person name="Baurain D."/>
        </authorList>
    </citation>
    <scope>NUCLEOTIDE SEQUENCE [LARGE SCALE GENOMIC DNA]</scope>
    <source>
        <strain evidence="2">ULC066bin1</strain>
    </source>
</reference>
<gene>
    <name evidence="2" type="ORF">DCF19_11980</name>
</gene>
<organism evidence="2 3">
    <name type="scientific">Pseudanabaena frigida</name>
    <dbReference type="NCBI Taxonomy" id="945775"/>
    <lineage>
        <taxon>Bacteria</taxon>
        <taxon>Bacillati</taxon>
        <taxon>Cyanobacteriota</taxon>
        <taxon>Cyanophyceae</taxon>
        <taxon>Pseudanabaenales</taxon>
        <taxon>Pseudanabaenaceae</taxon>
        <taxon>Pseudanabaena</taxon>
    </lineage>
</organism>
<keyword evidence="1" id="KW-0812">Transmembrane</keyword>
<keyword evidence="1" id="KW-0472">Membrane</keyword>
<dbReference type="EMBL" id="QBML01000014">
    <property type="protein sequence ID" value="PZO40602.1"/>
    <property type="molecule type" value="Genomic_DNA"/>
</dbReference>
<comment type="caution">
    <text evidence="2">The sequence shown here is derived from an EMBL/GenBank/DDBJ whole genome shotgun (WGS) entry which is preliminary data.</text>
</comment>
<keyword evidence="1" id="KW-1133">Transmembrane helix</keyword>
<protein>
    <submittedName>
        <fullName evidence="2">Uncharacterized protein</fullName>
    </submittedName>
</protein>
<sequence>MVSRKVIHINLLKAAYINVTKNKSRKGEITSNHSVTLLTDSGEIELSESYSELAQQEVDRINYFINSSQPSLYIREEHLKDARNIFKIFGIIGLVFGTLSWLAYINVIS</sequence>
<evidence type="ECO:0000313" key="2">
    <source>
        <dbReference type="EMBL" id="PZO40602.1"/>
    </source>
</evidence>
<dbReference type="Proteomes" id="UP000249467">
    <property type="component" value="Unassembled WGS sequence"/>
</dbReference>
<reference evidence="2 3" key="1">
    <citation type="submission" date="2018-04" db="EMBL/GenBank/DDBJ databases">
        <authorList>
            <person name="Go L.Y."/>
            <person name="Mitchell J.A."/>
        </authorList>
    </citation>
    <scope>NUCLEOTIDE SEQUENCE [LARGE SCALE GENOMIC DNA]</scope>
    <source>
        <strain evidence="2">ULC066bin1</strain>
    </source>
</reference>
<feature type="transmembrane region" description="Helical" evidence="1">
    <location>
        <begin position="85"/>
        <end position="105"/>
    </location>
</feature>
<name>A0A2W4W844_9CYAN</name>
<proteinExistence type="predicted"/>